<gene>
    <name evidence="2" type="ORF">IEQ34_013649</name>
</gene>
<keyword evidence="3" id="KW-1185">Reference proteome</keyword>
<feature type="region of interest" description="Disordered" evidence="1">
    <location>
        <begin position="437"/>
        <end position="476"/>
    </location>
</feature>
<comment type="caution">
    <text evidence="2">The sequence shown here is derived from an EMBL/GenBank/DDBJ whole genome shotgun (WGS) entry which is preliminary data.</text>
</comment>
<reference evidence="2 3" key="1">
    <citation type="journal article" date="2021" name="Hortic Res">
        <title>Chromosome-scale assembly of the Dendrobium chrysotoxum genome enhances the understanding of orchid evolution.</title>
        <authorList>
            <person name="Zhang Y."/>
            <person name="Zhang G.Q."/>
            <person name="Zhang D."/>
            <person name="Liu X.D."/>
            <person name="Xu X.Y."/>
            <person name="Sun W.H."/>
            <person name="Yu X."/>
            <person name="Zhu X."/>
            <person name="Wang Z.W."/>
            <person name="Zhao X."/>
            <person name="Zhong W.Y."/>
            <person name="Chen H."/>
            <person name="Yin W.L."/>
            <person name="Huang T."/>
            <person name="Niu S.C."/>
            <person name="Liu Z.J."/>
        </authorList>
    </citation>
    <scope>NUCLEOTIDE SEQUENCE [LARGE SCALE GENOMIC DNA]</scope>
    <source>
        <strain evidence="2">Lindl</strain>
    </source>
</reference>
<name>A0AAV7GRG5_DENCH</name>
<dbReference type="EMBL" id="JAGFBR010000012">
    <property type="protein sequence ID" value="KAH0458334.1"/>
    <property type="molecule type" value="Genomic_DNA"/>
</dbReference>
<protein>
    <submittedName>
        <fullName evidence="2">Uncharacterized protein</fullName>
    </submittedName>
</protein>
<evidence type="ECO:0000313" key="3">
    <source>
        <dbReference type="Proteomes" id="UP000775213"/>
    </source>
</evidence>
<feature type="compositionally biased region" description="Basic and acidic residues" evidence="1">
    <location>
        <begin position="465"/>
        <end position="476"/>
    </location>
</feature>
<accession>A0AAV7GRG5</accession>
<organism evidence="2 3">
    <name type="scientific">Dendrobium chrysotoxum</name>
    <name type="common">Orchid</name>
    <dbReference type="NCBI Taxonomy" id="161865"/>
    <lineage>
        <taxon>Eukaryota</taxon>
        <taxon>Viridiplantae</taxon>
        <taxon>Streptophyta</taxon>
        <taxon>Embryophyta</taxon>
        <taxon>Tracheophyta</taxon>
        <taxon>Spermatophyta</taxon>
        <taxon>Magnoliopsida</taxon>
        <taxon>Liliopsida</taxon>
        <taxon>Asparagales</taxon>
        <taxon>Orchidaceae</taxon>
        <taxon>Epidendroideae</taxon>
        <taxon>Malaxideae</taxon>
        <taxon>Dendrobiinae</taxon>
        <taxon>Dendrobium</taxon>
    </lineage>
</organism>
<dbReference type="PANTHER" id="PTHR36387">
    <property type="entry name" value="UDP-N-ACETYLMURAMOYL-L-ALANYL-D-GLUTAMATE-2, 6-DIAMINOPIMELATE LIGASE"/>
    <property type="match status" value="1"/>
</dbReference>
<dbReference type="PANTHER" id="PTHR36387:SF2">
    <property type="entry name" value="UDP-N-ACETYLMURAMOYL-L-ALANYL-D-GLUTAMATE-2, 6-DIAMINOPIMELATE LIGASE"/>
    <property type="match status" value="1"/>
</dbReference>
<dbReference type="Proteomes" id="UP000775213">
    <property type="component" value="Unassembled WGS sequence"/>
</dbReference>
<evidence type="ECO:0000313" key="2">
    <source>
        <dbReference type="EMBL" id="KAH0458334.1"/>
    </source>
</evidence>
<dbReference type="AlphaFoldDB" id="A0AAV7GRG5"/>
<evidence type="ECO:0000256" key="1">
    <source>
        <dbReference type="SAM" id="MobiDB-lite"/>
    </source>
</evidence>
<proteinExistence type="predicted"/>
<sequence length="476" mass="53678">MENLFTPSLELAENHDIVLKNVSPEPPSRDLKKIGRNFARNCDSLLSNVSLFLLLLSFSCRENGEERAEQFWISDSDLCYMQTFTSDSEEEAVNHKPANLKKKQKSSGYKLILIDLNLTYGSCEQVMSDLQMILSRPETVLEKIPPAQCLENSMEFLKRRKMKVSRSNSVLINAKQALRLLSTPGNLLSKDRVLWKLQLLCRGAVDFQTLRCLSDNFGAKLLISILDCDSLLSNVSLFLLLLSFSCRENGEERAEQFWISDSDLCYMQTFTSDSEEEAVNHKPANLKKKQKSSGYKLILIDLNLTYGSCEQVMSDLQMILSRPETVLEKIPPAQCLENSMEFLKRRKMKVSRSNSVLINAKQALRLLSTPGNLLSKDMQNATYLEPDNFQNWADKCFPINTLLHILPPAPSQTIPSTYPYPPYYQPYYYPPPVEPQQVGGPSTVVGPRIIAGPLTTVGPSTPLETRAKDSGPSEDK</sequence>